<dbReference type="Pfam" id="PF00005">
    <property type="entry name" value="ABC_tran"/>
    <property type="match status" value="1"/>
</dbReference>
<gene>
    <name evidence="2" type="ORF">CKO31_25155</name>
</gene>
<reference evidence="2 3" key="1">
    <citation type="journal article" date="2020" name="Microorganisms">
        <title>Osmotic Adaptation and Compatible Solute Biosynthesis of Phototrophic Bacteria as Revealed from Genome Analyses.</title>
        <authorList>
            <person name="Imhoff J.F."/>
            <person name="Rahn T."/>
            <person name="Kunzel S."/>
            <person name="Keller A."/>
            <person name="Neulinger S.C."/>
        </authorList>
    </citation>
    <scope>NUCLEOTIDE SEQUENCE [LARGE SCALE GENOMIC DNA]</scope>
    <source>
        <strain evidence="2 3">DSM 6210</strain>
    </source>
</reference>
<feature type="domain" description="ABC transporter" evidence="1">
    <location>
        <begin position="31"/>
        <end position="112"/>
    </location>
</feature>
<protein>
    <recommendedName>
        <fullName evidence="1">ABC transporter domain-containing protein</fullName>
    </recommendedName>
</protein>
<dbReference type="SUPFAM" id="SSF52540">
    <property type="entry name" value="P-loop containing nucleoside triphosphate hydrolases"/>
    <property type="match status" value="1"/>
</dbReference>
<keyword evidence="3" id="KW-1185">Reference proteome</keyword>
<organism evidence="2 3">
    <name type="scientific">Thiohalocapsa halophila</name>
    <dbReference type="NCBI Taxonomy" id="69359"/>
    <lineage>
        <taxon>Bacteria</taxon>
        <taxon>Pseudomonadati</taxon>
        <taxon>Pseudomonadota</taxon>
        <taxon>Gammaproteobacteria</taxon>
        <taxon>Chromatiales</taxon>
        <taxon>Chromatiaceae</taxon>
        <taxon>Thiohalocapsa</taxon>
    </lineage>
</organism>
<evidence type="ECO:0000313" key="2">
    <source>
        <dbReference type="EMBL" id="MBK1633954.1"/>
    </source>
</evidence>
<feature type="non-terminal residue" evidence="2">
    <location>
        <position position="124"/>
    </location>
</feature>
<accession>A0ABS1CR29</accession>
<name>A0ABS1CR29_9GAMM</name>
<dbReference type="Proteomes" id="UP000748752">
    <property type="component" value="Unassembled WGS sequence"/>
</dbReference>
<dbReference type="PANTHER" id="PTHR43423">
    <property type="entry name" value="ABC TRANSPORTER I FAMILY MEMBER 17"/>
    <property type="match status" value="1"/>
</dbReference>
<evidence type="ECO:0000259" key="1">
    <source>
        <dbReference type="Pfam" id="PF00005"/>
    </source>
</evidence>
<evidence type="ECO:0000313" key="3">
    <source>
        <dbReference type="Proteomes" id="UP000748752"/>
    </source>
</evidence>
<dbReference type="PANTHER" id="PTHR43423:SF1">
    <property type="entry name" value="ABC TRANSPORTER I FAMILY MEMBER 17"/>
    <property type="match status" value="1"/>
</dbReference>
<dbReference type="EMBL" id="NRRV01000159">
    <property type="protein sequence ID" value="MBK1633954.1"/>
    <property type="molecule type" value="Genomic_DNA"/>
</dbReference>
<dbReference type="InterPro" id="IPR003439">
    <property type="entry name" value="ABC_transporter-like_ATP-bd"/>
</dbReference>
<sequence>MLFDDPADRGIMIKDLRILARKKTILTVDELRLPKIGVVAIMGPSGSGKSTLLKAMSELMDDNLSHVGEIQITCSDADDAVDSVCSHFAMVWQKPTVFPCSIWDNLKIPLRKRKVARQEWRGMM</sequence>
<comment type="caution">
    <text evidence="2">The sequence shown here is derived from an EMBL/GenBank/DDBJ whole genome shotgun (WGS) entry which is preliminary data.</text>
</comment>
<proteinExistence type="predicted"/>
<dbReference type="InterPro" id="IPR027417">
    <property type="entry name" value="P-loop_NTPase"/>
</dbReference>
<dbReference type="Gene3D" id="3.40.50.300">
    <property type="entry name" value="P-loop containing nucleotide triphosphate hydrolases"/>
    <property type="match status" value="1"/>
</dbReference>